<keyword evidence="4 7" id="KW-1133">Transmembrane helix</keyword>
<dbReference type="InterPro" id="IPR050545">
    <property type="entry name" value="Mycobact_MmpL"/>
</dbReference>
<dbReference type="PANTHER" id="PTHR33406:SF12">
    <property type="entry name" value="BLR2997 PROTEIN"/>
    <property type="match status" value="1"/>
</dbReference>
<feature type="transmembrane region" description="Helical" evidence="7">
    <location>
        <begin position="312"/>
        <end position="335"/>
    </location>
</feature>
<evidence type="ECO:0000313" key="10">
    <source>
        <dbReference type="Proteomes" id="UP000198393"/>
    </source>
</evidence>
<dbReference type="EMBL" id="FZPD01000001">
    <property type="protein sequence ID" value="SNS52122.1"/>
    <property type="molecule type" value="Genomic_DNA"/>
</dbReference>
<feature type="compositionally biased region" description="Basic residues" evidence="6">
    <location>
        <begin position="789"/>
        <end position="800"/>
    </location>
</feature>
<evidence type="ECO:0000256" key="4">
    <source>
        <dbReference type="ARBA" id="ARBA00022989"/>
    </source>
</evidence>
<gene>
    <name evidence="9" type="ORF">SAMN05421640_0502</name>
</gene>
<organism evidence="9 10">
    <name type="scientific">Ekhidna lutea</name>
    <dbReference type="NCBI Taxonomy" id="447679"/>
    <lineage>
        <taxon>Bacteria</taxon>
        <taxon>Pseudomonadati</taxon>
        <taxon>Bacteroidota</taxon>
        <taxon>Cytophagia</taxon>
        <taxon>Cytophagales</taxon>
        <taxon>Reichenbachiellaceae</taxon>
        <taxon>Ekhidna</taxon>
    </lineage>
</organism>
<feature type="transmembrane region" description="Helical" evidence="7">
    <location>
        <begin position="401"/>
        <end position="420"/>
    </location>
</feature>
<sequence length="800" mass="89404">MWSKLAHNILRFRVPLMVLLGLVTVFMGYKSQNIKWSYDLANIVPEKDSDMVYFRQFRETFGEDGNIMAIGVKDSAIYKLETFKKFSDLTYKLEAQEGIRNVLGLPNLQKLEKNNQKRAFELKPIFDGVPETQDELDSLLKGAASLKFYSGQLINSDNGATLILITIRKEVLNSKNRDQLVNDIIDAGKAFEEESGVDVHFAGLPYSRSITTSKVKAELNMFLALSLVVTGIILFLFFRSFKAVFFPLIIIGVVVIWVMGTLALLEYKITLLTGLIPPIIVVIGIPNSVYMLNRYHHEFSEHGDQMKALSRIIRKIGVVTFITNLTTAVGFFVLATTQINVLVEFGIVAGINIMATFVVSIILIPGVFSLYKPPTQKHLKHLKFKMLDSVIKWLDVIVHKYKPAIFIVTIVVAGVSAYGLSQIKAVSYMVDDIPENSPLKKDLRFFENNFSGIMPLEIIVDTGAKKGVQNLRNLRKIDELESFVSSIDYISQPVSVVSFAKAARQAFYNQSPSFYSLPTNRDMAFIMRYLSEGETEELSQSFIDSTGRYVRVSLKIADIGSNRLDSLVNGVIAPKIDSIFVDSKMDVNLTGTTLMFIKGNKFLIENLLTSMIMAFFIIAIIMGLLFRNLKMIIISIIPNIIPLLVTAGIMGYFGIPLKPSTALIFSIVFGISVDDSIHFLAKYRQELFANKFNVSKAISKSIRETGSSMIYTSIILFFGFIIFVLSEFGGTIALGKLTSITLFFAMITNVVVLPALILQFDSGKRDKTKHPLIESVPELAEGIDEDGKPKKKKKSSKVSN</sequence>
<feature type="transmembrane region" description="Helical" evidence="7">
    <location>
        <begin position="245"/>
        <end position="265"/>
    </location>
</feature>
<dbReference type="PANTHER" id="PTHR33406">
    <property type="entry name" value="MEMBRANE PROTEIN MJ1562-RELATED"/>
    <property type="match status" value="1"/>
</dbReference>
<evidence type="ECO:0000259" key="8">
    <source>
        <dbReference type="PROSITE" id="PS50156"/>
    </source>
</evidence>
<dbReference type="OrthoDB" id="9805018at2"/>
<dbReference type="Proteomes" id="UP000198393">
    <property type="component" value="Unassembled WGS sequence"/>
</dbReference>
<feature type="transmembrane region" description="Helical" evidence="7">
    <location>
        <begin position="740"/>
        <end position="760"/>
    </location>
</feature>
<feature type="transmembrane region" description="Helical" evidence="7">
    <location>
        <begin position="271"/>
        <end position="292"/>
    </location>
</feature>
<protein>
    <recommendedName>
        <fullName evidence="8">SSD domain-containing protein</fullName>
    </recommendedName>
</protein>
<evidence type="ECO:0000256" key="1">
    <source>
        <dbReference type="ARBA" id="ARBA00004651"/>
    </source>
</evidence>
<accession>A0A239F7J2</accession>
<feature type="domain" description="SSD" evidence="8">
    <location>
        <begin position="633"/>
        <end position="759"/>
    </location>
</feature>
<dbReference type="InterPro" id="IPR004869">
    <property type="entry name" value="MMPL_dom"/>
</dbReference>
<dbReference type="Gene3D" id="1.20.1640.10">
    <property type="entry name" value="Multidrug efflux transporter AcrB transmembrane domain"/>
    <property type="match status" value="2"/>
</dbReference>
<dbReference type="SUPFAM" id="SSF82866">
    <property type="entry name" value="Multidrug efflux transporter AcrB transmembrane domain"/>
    <property type="match status" value="2"/>
</dbReference>
<evidence type="ECO:0000256" key="2">
    <source>
        <dbReference type="ARBA" id="ARBA00022475"/>
    </source>
</evidence>
<dbReference type="InterPro" id="IPR000731">
    <property type="entry name" value="SSD"/>
</dbReference>
<keyword evidence="2" id="KW-1003">Cell membrane</keyword>
<evidence type="ECO:0000256" key="6">
    <source>
        <dbReference type="SAM" id="MobiDB-lite"/>
    </source>
</evidence>
<feature type="transmembrane region" description="Helical" evidence="7">
    <location>
        <begin position="12"/>
        <end position="29"/>
    </location>
</feature>
<evidence type="ECO:0000256" key="5">
    <source>
        <dbReference type="ARBA" id="ARBA00023136"/>
    </source>
</evidence>
<name>A0A239F7J2_EKHLU</name>
<feature type="transmembrane region" description="Helical" evidence="7">
    <location>
        <begin position="709"/>
        <end position="734"/>
    </location>
</feature>
<comment type="subcellular location">
    <subcellularLocation>
        <location evidence="1">Cell membrane</location>
        <topology evidence="1">Multi-pass membrane protein</topology>
    </subcellularLocation>
</comment>
<feature type="transmembrane region" description="Helical" evidence="7">
    <location>
        <begin position="347"/>
        <end position="371"/>
    </location>
</feature>
<keyword evidence="3 7" id="KW-0812">Transmembrane</keyword>
<reference evidence="9 10" key="1">
    <citation type="submission" date="2017-06" db="EMBL/GenBank/DDBJ databases">
        <authorList>
            <person name="Kim H.J."/>
            <person name="Triplett B.A."/>
        </authorList>
    </citation>
    <scope>NUCLEOTIDE SEQUENCE [LARGE SCALE GENOMIC DNA]</scope>
    <source>
        <strain evidence="9 10">DSM 19307</strain>
    </source>
</reference>
<feature type="region of interest" description="Disordered" evidence="6">
    <location>
        <begin position="780"/>
        <end position="800"/>
    </location>
</feature>
<keyword evidence="10" id="KW-1185">Reference proteome</keyword>
<feature type="transmembrane region" description="Helical" evidence="7">
    <location>
        <begin position="633"/>
        <end position="655"/>
    </location>
</feature>
<dbReference type="GO" id="GO:0005886">
    <property type="term" value="C:plasma membrane"/>
    <property type="evidence" value="ECO:0007669"/>
    <property type="project" value="UniProtKB-SubCell"/>
</dbReference>
<dbReference type="AlphaFoldDB" id="A0A239F7J2"/>
<dbReference type="PROSITE" id="PS50156">
    <property type="entry name" value="SSD"/>
    <property type="match status" value="2"/>
</dbReference>
<proteinExistence type="predicted"/>
<keyword evidence="5 7" id="KW-0472">Membrane</keyword>
<evidence type="ECO:0000256" key="3">
    <source>
        <dbReference type="ARBA" id="ARBA00022692"/>
    </source>
</evidence>
<evidence type="ECO:0000313" key="9">
    <source>
        <dbReference type="EMBL" id="SNS52122.1"/>
    </source>
</evidence>
<feature type="transmembrane region" description="Helical" evidence="7">
    <location>
        <begin position="219"/>
        <end position="238"/>
    </location>
</feature>
<feature type="transmembrane region" description="Helical" evidence="7">
    <location>
        <begin position="607"/>
        <end position="626"/>
    </location>
</feature>
<dbReference type="Pfam" id="PF03176">
    <property type="entry name" value="MMPL"/>
    <property type="match status" value="2"/>
</dbReference>
<feature type="domain" description="SSD" evidence="8">
    <location>
        <begin position="248"/>
        <end position="370"/>
    </location>
</feature>
<evidence type="ECO:0000256" key="7">
    <source>
        <dbReference type="SAM" id="Phobius"/>
    </source>
</evidence>